<keyword evidence="2" id="KW-1185">Reference proteome</keyword>
<protein>
    <submittedName>
        <fullName evidence="1">Uncharacterized protein</fullName>
    </submittedName>
</protein>
<dbReference type="EMBL" id="JAYKXN010000001">
    <property type="protein sequence ID" value="KAK7316912.1"/>
    <property type="molecule type" value="Genomic_DNA"/>
</dbReference>
<reference evidence="1 2" key="1">
    <citation type="submission" date="2024-01" db="EMBL/GenBank/DDBJ databases">
        <title>The genomes of 5 underutilized Papilionoideae crops provide insights into root nodulation and disease resistance.</title>
        <authorList>
            <person name="Yuan L."/>
        </authorList>
    </citation>
    <scope>NUCLEOTIDE SEQUENCE [LARGE SCALE GENOMIC DNA]</scope>
    <source>
        <strain evidence="1">LY-2023</strain>
        <tissue evidence="1">Leaf</tissue>
    </source>
</reference>
<accession>A0AAN9KIS9</accession>
<evidence type="ECO:0000313" key="2">
    <source>
        <dbReference type="Proteomes" id="UP001359559"/>
    </source>
</evidence>
<proteinExistence type="predicted"/>
<evidence type="ECO:0000313" key="1">
    <source>
        <dbReference type="EMBL" id="KAK7316912.1"/>
    </source>
</evidence>
<dbReference type="Gene3D" id="3.30.450.70">
    <property type="match status" value="1"/>
</dbReference>
<comment type="caution">
    <text evidence="1">The sequence shown here is derived from an EMBL/GenBank/DDBJ whole genome shotgun (WGS) entry which is preliminary data.</text>
</comment>
<dbReference type="AlphaFoldDB" id="A0AAN9KIS9"/>
<sequence>MLLHDSRNDDGIKSFFQEVHELYIKLEVVNGPPDLVAKMACRFLCSNLFVTLFVRLGNCRLFLIPCICLAPGSHHHILTLKSGPLHGSICRNHLPFSTEA</sequence>
<name>A0AAN9KIS9_CLITE</name>
<gene>
    <name evidence="1" type="ORF">RJT34_00722</name>
</gene>
<dbReference type="Proteomes" id="UP001359559">
    <property type="component" value="Unassembled WGS sequence"/>
</dbReference>
<organism evidence="1 2">
    <name type="scientific">Clitoria ternatea</name>
    <name type="common">Butterfly pea</name>
    <dbReference type="NCBI Taxonomy" id="43366"/>
    <lineage>
        <taxon>Eukaryota</taxon>
        <taxon>Viridiplantae</taxon>
        <taxon>Streptophyta</taxon>
        <taxon>Embryophyta</taxon>
        <taxon>Tracheophyta</taxon>
        <taxon>Spermatophyta</taxon>
        <taxon>Magnoliopsida</taxon>
        <taxon>eudicotyledons</taxon>
        <taxon>Gunneridae</taxon>
        <taxon>Pentapetalae</taxon>
        <taxon>rosids</taxon>
        <taxon>fabids</taxon>
        <taxon>Fabales</taxon>
        <taxon>Fabaceae</taxon>
        <taxon>Papilionoideae</taxon>
        <taxon>50 kb inversion clade</taxon>
        <taxon>NPAAA clade</taxon>
        <taxon>indigoferoid/millettioid clade</taxon>
        <taxon>Phaseoleae</taxon>
        <taxon>Clitoria</taxon>
    </lineage>
</organism>